<name>A0AAV4WWH3_CAEEX</name>
<reference evidence="1 2" key="1">
    <citation type="submission" date="2021-06" db="EMBL/GenBank/DDBJ databases">
        <title>Caerostris extrusa draft genome.</title>
        <authorList>
            <person name="Kono N."/>
            <person name="Arakawa K."/>
        </authorList>
    </citation>
    <scope>NUCLEOTIDE SEQUENCE [LARGE SCALE GENOMIC DNA]</scope>
</reference>
<sequence length="85" mass="10073">MWDAQKQRRMSQEVEEFQEHVFAAFGKRRKKKEKEGKKGNSVTQWGTLEFLNARNKLITEAVVLKDRLLYSLLLEIKEVFLEGMN</sequence>
<accession>A0AAV4WWH3</accession>
<dbReference type="EMBL" id="BPLR01016889">
    <property type="protein sequence ID" value="GIY87117.1"/>
    <property type="molecule type" value="Genomic_DNA"/>
</dbReference>
<organism evidence="1 2">
    <name type="scientific">Caerostris extrusa</name>
    <name type="common">Bark spider</name>
    <name type="synonym">Caerostris bankana</name>
    <dbReference type="NCBI Taxonomy" id="172846"/>
    <lineage>
        <taxon>Eukaryota</taxon>
        <taxon>Metazoa</taxon>
        <taxon>Ecdysozoa</taxon>
        <taxon>Arthropoda</taxon>
        <taxon>Chelicerata</taxon>
        <taxon>Arachnida</taxon>
        <taxon>Araneae</taxon>
        <taxon>Araneomorphae</taxon>
        <taxon>Entelegynae</taxon>
        <taxon>Araneoidea</taxon>
        <taxon>Araneidae</taxon>
        <taxon>Caerostris</taxon>
    </lineage>
</organism>
<protein>
    <submittedName>
        <fullName evidence="1">Uncharacterized protein</fullName>
    </submittedName>
</protein>
<evidence type="ECO:0000313" key="1">
    <source>
        <dbReference type="EMBL" id="GIY87117.1"/>
    </source>
</evidence>
<comment type="caution">
    <text evidence="1">The sequence shown here is derived from an EMBL/GenBank/DDBJ whole genome shotgun (WGS) entry which is preliminary data.</text>
</comment>
<keyword evidence="2" id="KW-1185">Reference proteome</keyword>
<proteinExistence type="predicted"/>
<dbReference type="Proteomes" id="UP001054945">
    <property type="component" value="Unassembled WGS sequence"/>
</dbReference>
<gene>
    <name evidence="1" type="ORF">CEXT_761281</name>
</gene>
<dbReference type="AlphaFoldDB" id="A0AAV4WWH3"/>
<evidence type="ECO:0000313" key="2">
    <source>
        <dbReference type="Proteomes" id="UP001054945"/>
    </source>
</evidence>